<protein>
    <submittedName>
        <fullName evidence="6">GAF domain-containing sensor histidine kinase</fullName>
    </submittedName>
</protein>
<reference evidence="7" key="1">
    <citation type="journal article" date="2019" name="Int. J. Syst. Evol. Microbiol.">
        <title>The Global Catalogue of Microorganisms (GCM) 10K type strain sequencing project: providing services to taxonomists for standard genome sequencing and annotation.</title>
        <authorList>
            <consortium name="The Broad Institute Genomics Platform"/>
            <consortium name="The Broad Institute Genome Sequencing Center for Infectious Disease"/>
            <person name="Wu L."/>
            <person name="Ma J."/>
        </authorList>
    </citation>
    <scope>NUCLEOTIDE SEQUENCE [LARGE SCALE GENOMIC DNA]</scope>
    <source>
        <strain evidence="7">JCM 18303</strain>
    </source>
</reference>
<keyword evidence="3" id="KW-0902">Two-component regulatory system</keyword>
<dbReference type="InterPro" id="IPR036890">
    <property type="entry name" value="HATPase_C_sf"/>
</dbReference>
<dbReference type="PANTHER" id="PTHR24421:SF56">
    <property type="entry name" value="OXYGEN SENSOR HISTIDINE KINASE RESPONSE REGULATOR DOST"/>
    <property type="match status" value="1"/>
</dbReference>
<dbReference type="SMART" id="SM00065">
    <property type="entry name" value="GAF"/>
    <property type="match status" value="2"/>
</dbReference>
<dbReference type="InterPro" id="IPR050482">
    <property type="entry name" value="Sensor_HK_TwoCompSys"/>
</dbReference>
<evidence type="ECO:0000313" key="6">
    <source>
        <dbReference type="EMBL" id="GAA5162338.1"/>
    </source>
</evidence>
<name>A0ABP9QI81_9PSEU</name>
<evidence type="ECO:0000256" key="1">
    <source>
        <dbReference type="ARBA" id="ARBA00022679"/>
    </source>
</evidence>
<evidence type="ECO:0000256" key="3">
    <source>
        <dbReference type="ARBA" id="ARBA00023012"/>
    </source>
</evidence>
<dbReference type="Pfam" id="PF02518">
    <property type="entry name" value="HATPase_c"/>
    <property type="match status" value="1"/>
</dbReference>
<dbReference type="EMBL" id="BAABJP010000026">
    <property type="protein sequence ID" value="GAA5162338.1"/>
    <property type="molecule type" value="Genomic_DNA"/>
</dbReference>
<dbReference type="Pfam" id="PF01590">
    <property type="entry name" value="GAF"/>
    <property type="match status" value="1"/>
</dbReference>
<evidence type="ECO:0000313" key="7">
    <source>
        <dbReference type="Proteomes" id="UP001428817"/>
    </source>
</evidence>
<dbReference type="InterPro" id="IPR029016">
    <property type="entry name" value="GAF-like_dom_sf"/>
</dbReference>
<evidence type="ECO:0000259" key="5">
    <source>
        <dbReference type="SMART" id="SM00387"/>
    </source>
</evidence>
<dbReference type="Pfam" id="PF07730">
    <property type="entry name" value="HisKA_3"/>
    <property type="match status" value="1"/>
</dbReference>
<dbReference type="SMART" id="SM00387">
    <property type="entry name" value="HATPase_c"/>
    <property type="match status" value="1"/>
</dbReference>
<accession>A0ABP9QI81</accession>
<dbReference type="CDD" id="cd16917">
    <property type="entry name" value="HATPase_UhpB-NarQ-NarX-like"/>
    <property type="match status" value="1"/>
</dbReference>
<evidence type="ECO:0000256" key="2">
    <source>
        <dbReference type="ARBA" id="ARBA00022777"/>
    </source>
</evidence>
<gene>
    <name evidence="6" type="ORF">GCM10023321_47790</name>
</gene>
<dbReference type="Gene3D" id="1.20.5.1930">
    <property type="match status" value="1"/>
</dbReference>
<feature type="domain" description="Histidine kinase/HSP90-like ATPase" evidence="5">
    <location>
        <begin position="490"/>
        <end position="578"/>
    </location>
</feature>
<dbReference type="GO" id="GO:0016301">
    <property type="term" value="F:kinase activity"/>
    <property type="evidence" value="ECO:0007669"/>
    <property type="project" value="UniProtKB-KW"/>
</dbReference>
<dbReference type="SUPFAM" id="SSF55781">
    <property type="entry name" value="GAF domain-like"/>
    <property type="match status" value="2"/>
</dbReference>
<dbReference type="SUPFAM" id="SSF55874">
    <property type="entry name" value="ATPase domain of HSP90 chaperone/DNA topoisomerase II/histidine kinase"/>
    <property type="match status" value="1"/>
</dbReference>
<feature type="domain" description="GAF" evidence="4">
    <location>
        <begin position="63"/>
        <end position="210"/>
    </location>
</feature>
<dbReference type="InterPro" id="IPR011712">
    <property type="entry name" value="Sig_transdc_His_kin_sub3_dim/P"/>
</dbReference>
<organism evidence="6 7">
    <name type="scientific">Pseudonocardia eucalypti</name>
    <dbReference type="NCBI Taxonomy" id="648755"/>
    <lineage>
        <taxon>Bacteria</taxon>
        <taxon>Bacillati</taxon>
        <taxon>Actinomycetota</taxon>
        <taxon>Actinomycetes</taxon>
        <taxon>Pseudonocardiales</taxon>
        <taxon>Pseudonocardiaceae</taxon>
        <taxon>Pseudonocardia</taxon>
    </lineage>
</organism>
<comment type="caution">
    <text evidence="6">The sequence shown here is derived from an EMBL/GenBank/DDBJ whole genome shotgun (WGS) entry which is preliminary data.</text>
</comment>
<dbReference type="Proteomes" id="UP001428817">
    <property type="component" value="Unassembled WGS sequence"/>
</dbReference>
<keyword evidence="2 6" id="KW-0418">Kinase</keyword>
<evidence type="ECO:0000259" key="4">
    <source>
        <dbReference type="SMART" id="SM00065"/>
    </source>
</evidence>
<proteinExistence type="predicted"/>
<dbReference type="Gene3D" id="3.30.565.10">
    <property type="entry name" value="Histidine kinase-like ATPase, C-terminal domain"/>
    <property type="match status" value="1"/>
</dbReference>
<dbReference type="InterPro" id="IPR003594">
    <property type="entry name" value="HATPase_dom"/>
</dbReference>
<dbReference type="Pfam" id="PF13185">
    <property type="entry name" value="GAF_2"/>
    <property type="match status" value="1"/>
</dbReference>
<feature type="domain" description="GAF" evidence="4">
    <location>
        <begin position="231"/>
        <end position="380"/>
    </location>
</feature>
<dbReference type="PANTHER" id="PTHR24421">
    <property type="entry name" value="NITRATE/NITRITE SENSOR PROTEIN NARX-RELATED"/>
    <property type="match status" value="1"/>
</dbReference>
<keyword evidence="1" id="KW-0808">Transferase</keyword>
<sequence>MNDIEGEDGGARVAQPAVSETLSQLRLRALLIEVQDRIGEIVSGRDQIDGLLDAVLAVSSGLDLDETLRAIVRAAMSLVEAEYGALGVLAPDGSLSEFVYVGIEDDVRDLIGDLPTGKGVLGVVIEDAKPLRLPNLAEHPMSVGFPANHPPMRTFLGVPIRAHGEVFGRLYLTEKKNGQQFSEDDEVVVQALAGAAGIAIDNARLYEESRRRQRWLEAAGEVTARLLGGSDPSEVLRLIANRALELTDADYTLIALPDDPEALPAEVAELVVAVCAGLEPDQITGTRLPVKGSTTGAVFSDQVPRNVPKLAVDLDDRSDVEFGPALALPLGTGDAIAGVLLVIRSSGAAAFDEHQLQIVSSFADQAALALRQAENQSARRELEVLADRDRIARDLHDHVIQRLFAIGLSMQGTHRRAKSPIVADRLNEHINQLQEVIQEIRGAIFDLQAGPAETPRLRATLHGVITELTEDTPIRTTVRMSGPLDVVPAHLAEHAEAALREAVSNAVRHARASELTVTVSVDDDLVIEVTDNGVGIPDTVARSGLHNLERRAEQAGGHSAIANAAGGGTRLTWSVPLP</sequence>
<dbReference type="Gene3D" id="3.30.450.40">
    <property type="match status" value="2"/>
</dbReference>
<dbReference type="InterPro" id="IPR003018">
    <property type="entry name" value="GAF"/>
</dbReference>
<keyword evidence="7" id="KW-1185">Reference proteome</keyword>